<comment type="similarity">
    <text evidence="1">Belongs to the CpoB family.</text>
</comment>
<dbReference type="Pfam" id="PF13432">
    <property type="entry name" value="TPR_16"/>
    <property type="match status" value="1"/>
</dbReference>
<reference evidence="4" key="1">
    <citation type="submission" date="2020-12" db="EMBL/GenBank/DDBJ databases">
        <title>Bacterial taxonomy.</title>
        <authorList>
            <person name="Pan X."/>
        </authorList>
    </citation>
    <scope>NUCLEOTIDE SEQUENCE</scope>
    <source>
        <strain evidence="4">B2012</strain>
    </source>
</reference>
<feature type="compositionally biased region" description="Low complexity" evidence="3">
    <location>
        <begin position="111"/>
        <end position="127"/>
    </location>
</feature>
<dbReference type="GO" id="GO:0043093">
    <property type="term" value="P:FtsZ-dependent cytokinesis"/>
    <property type="evidence" value="ECO:0007669"/>
    <property type="project" value="UniProtKB-UniRule"/>
</dbReference>
<keyword evidence="1" id="KW-0131">Cell cycle</keyword>
<protein>
    <recommendedName>
        <fullName evidence="1">Cell division coordinator CpoB</fullName>
    </recommendedName>
</protein>
<dbReference type="InterPro" id="IPR019734">
    <property type="entry name" value="TPR_rpt"/>
</dbReference>
<feature type="repeat" description="TPR" evidence="2">
    <location>
        <begin position="200"/>
        <end position="233"/>
    </location>
</feature>
<comment type="caution">
    <text evidence="4">The sequence shown here is derived from an EMBL/GenBank/DDBJ whole genome shotgun (WGS) entry which is preliminary data.</text>
</comment>
<keyword evidence="1" id="KW-0132">Cell division</keyword>
<evidence type="ECO:0000256" key="3">
    <source>
        <dbReference type="SAM" id="MobiDB-lite"/>
    </source>
</evidence>
<evidence type="ECO:0000256" key="1">
    <source>
        <dbReference type="HAMAP-Rule" id="MF_02066"/>
    </source>
</evidence>
<dbReference type="Pfam" id="PF13174">
    <property type="entry name" value="TPR_6"/>
    <property type="match status" value="1"/>
</dbReference>
<evidence type="ECO:0000313" key="5">
    <source>
        <dbReference type="Proteomes" id="UP000609531"/>
    </source>
</evidence>
<feature type="coiled-coil region" evidence="1">
    <location>
        <begin position="57"/>
        <end position="91"/>
    </location>
</feature>
<dbReference type="InterPro" id="IPR034706">
    <property type="entry name" value="CpoB"/>
</dbReference>
<dbReference type="RefSeq" id="WP_198882820.1">
    <property type="nucleotide sequence ID" value="NZ_JAEKJA010000011.1"/>
</dbReference>
<dbReference type="HAMAP" id="MF_02066">
    <property type="entry name" value="CpoB"/>
    <property type="match status" value="1"/>
</dbReference>
<dbReference type="InterPro" id="IPR011990">
    <property type="entry name" value="TPR-like_helical_dom_sf"/>
</dbReference>
<keyword evidence="1" id="KW-0732">Signal</keyword>
<accession>A0A934II67</accession>
<feature type="region of interest" description="Disordered" evidence="3">
    <location>
        <begin position="91"/>
        <end position="136"/>
    </location>
</feature>
<evidence type="ECO:0000256" key="2">
    <source>
        <dbReference type="PROSITE-ProRule" id="PRU00339"/>
    </source>
</evidence>
<keyword evidence="5" id="KW-1185">Reference proteome</keyword>
<evidence type="ECO:0000313" key="4">
    <source>
        <dbReference type="EMBL" id="MBJ3776928.1"/>
    </source>
</evidence>
<dbReference type="EMBL" id="JAEKJA010000011">
    <property type="protein sequence ID" value="MBJ3776928.1"/>
    <property type="molecule type" value="Genomic_DNA"/>
</dbReference>
<feature type="compositionally biased region" description="Basic and acidic residues" evidence="3">
    <location>
        <begin position="91"/>
        <end position="102"/>
    </location>
</feature>
<proteinExistence type="inferred from homology"/>
<feature type="chain" id="PRO_5038203107" description="Cell division coordinator CpoB" evidence="1">
    <location>
        <begin position="19"/>
        <end position="288"/>
    </location>
</feature>
<comment type="subcellular location">
    <subcellularLocation>
        <location evidence="1">Periplasm</location>
    </subcellularLocation>
</comment>
<dbReference type="SUPFAM" id="SSF48452">
    <property type="entry name" value="TPR-like"/>
    <property type="match status" value="1"/>
</dbReference>
<dbReference type="Gene3D" id="1.25.40.10">
    <property type="entry name" value="Tetratricopeptide repeat domain"/>
    <property type="match status" value="1"/>
</dbReference>
<dbReference type="AlphaFoldDB" id="A0A934II67"/>
<comment type="function">
    <text evidence="1">Mediates coordination of peptidoglycan synthesis and outer membrane constriction during cell division.</text>
</comment>
<sequence length="288" mass="30086" precursor="true">MLRSAAMALILAASSASAAVALPRLAAPADRHAAVVEVQQRFLPRLFGGDDQRQSNEADLALRVQQLEEQVRMLTGQVEELTFTLRRMERERPQAPDQHSDAGRPGPGAPPRSLGSLPASGATAPRPGTGGPVDLSALNRNLDAAARAVDEPVPAATTATPAGNPALQEVRSLQGSGRYAMAAQQAREVLADNPTGPVAGEARFLLGEAMLAQGDYRNAASVFLENYTTDPNGAHAPASLLRLGSALNGLGEREAACSSLAEFFGAYPNAAEDLKAAARREQQAAHCV</sequence>
<gene>
    <name evidence="1" type="primary">cpoB</name>
    <name evidence="4" type="ORF">JCR33_14575</name>
</gene>
<dbReference type="Proteomes" id="UP000609531">
    <property type="component" value="Unassembled WGS sequence"/>
</dbReference>
<keyword evidence="1" id="KW-0175">Coiled coil</keyword>
<keyword evidence="1" id="KW-0574">Periplasm</keyword>
<keyword evidence="2" id="KW-0802">TPR repeat</keyword>
<feature type="signal peptide" evidence="1">
    <location>
        <begin position="1"/>
        <end position="18"/>
    </location>
</feature>
<organism evidence="4 5">
    <name type="scientific">Acuticoccus mangrovi</name>
    <dbReference type="NCBI Taxonomy" id="2796142"/>
    <lineage>
        <taxon>Bacteria</taxon>
        <taxon>Pseudomonadati</taxon>
        <taxon>Pseudomonadota</taxon>
        <taxon>Alphaproteobacteria</taxon>
        <taxon>Hyphomicrobiales</taxon>
        <taxon>Amorphaceae</taxon>
        <taxon>Acuticoccus</taxon>
    </lineage>
</organism>
<name>A0A934II67_9HYPH</name>
<dbReference type="PROSITE" id="PS50005">
    <property type="entry name" value="TPR"/>
    <property type="match status" value="1"/>
</dbReference>
<dbReference type="GO" id="GO:0030288">
    <property type="term" value="C:outer membrane-bounded periplasmic space"/>
    <property type="evidence" value="ECO:0007669"/>
    <property type="project" value="UniProtKB-UniRule"/>
</dbReference>